<dbReference type="AlphaFoldDB" id="A0A8E8P921"/>
<sequence length="259" mass="30572">MVQTEIQKLAQLNQLQFLSISDQLNEQFQTIRLLIDKIDKKLNKKRNKHITLPLRDPIAFEIYQKLLNFPYADDRKLKLISYAQFRISAVLLYCTGSRINEIREFTYDDFVNAKKQQRIQTIQTKTHESRFCVLGQMALQQLDRIEDDIQFLFVQNNFKFLGASLRNPYKSMQSSAWIRSINKTLAEISKFFGISLILKSHSFRISYVTRTLKMSDIQKTADLIGHKSLNTTRRYNRYLLNTTQNRELVDQAFNTNIEE</sequence>
<dbReference type="GO" id="GO:0003677">
    <property type="term" value="F:DNA binding"/>
    <property type="evidence" value="ECO:0007669"/>
    <property type="project" value="UniProtKB-KW"/>
</dbReference>
<keyword evidence="1" id="KW-0238">DNA-binding</keyword>
<dbReference type="PANTHER" id="PTHR30349">
    <property type="entry name" value="PHAGE INTEGRASE-RELATED"/>
    <property type="match status" value="1"/>
</dbReference>
<gene>
    <name evidence="3" type="primary">orf258</name>
</gene>
<accession>A0A8E8P921</accession>
<proteinExistence type="predicted"/>
<keyword evidence="3" id="KW-0934">Plastid</keyword>
<dbReference type="GO" id="GO:0015074">
    <property type="term" value="P:DNA integration"/>
    <property type="evidence" value="ECO:0007669"/>
    <property type="project" value="InterPro"/>
</dbReference>
<dbReference type="CDD" id="cd00397">
    <property type="entry name" value="DNA_BRE_C"/>
    <property type="match status" value="1"/>
</dbReference>
<organism evidence="3">
    <name type="scientific">Oedogonium capilliforme</name>
    <dbReference type="NCBI Taxonomy" id="2831087"/>
    <lineage>
        <taxon>Eukaryota</taxon>
        <taxon>Viridiplantae</taxon>
        <taxon>Chlorophyta</taxon>
        <taxon>core chlorophytes</taxon>
        <taxon>Chlorophyceae</taxon>
        <taxon>OCC clade</taxon>
        <taxon>Oedogoniales</taxon>
        <taxon>Oedogoniaceae</taxon>
        <taxon>Oedogonium</taxon>
    </lineage>
</organism>
<evidence type="ECO:0000256" key="1">
    <source>
        <dbReference type="ARBA" id="ARBA00023125"/>
    </source>
</evidence>
<dbReference type="InterPro" id="IPR050090">
    <property type="entry name" value="Tyrosine_recombinase_XerCD"/>
</dbReference>
<dbReference type="GO" id="GO:0006310">
    <property type="term" value="P:DNA recombination"/>
    <property type="evidence" value="ECO:0007669"/>
    <property type="project" value="InterPro"/>
</dbReference>
<dbReference type="EMBL" id="MW250874">
    <property type="protein sequence ID" value="QWE36192.1"/>
    <property type="molecule type" value="Genomic_DNA"/>
</dbReference>
<dbReference type="EMBL" id="MW250874">
    <property type="protein sequence ID" value="QWE36189.1"/>
    <property type="molecule type" value="Genomic_DNA"/>
</dbReference>
<dbReference type="Pfam" id="PF00589">
    <property type="entry name" value="Phage_integrase"/>
    <property type="match status" value="1"/>
</dbReference>
<feature type="domain" description="Tyr recombinase" evidence="2">
    <location>
        <begin position="53"/>
        <end position="250"/>
    </location>
</feature>
<evidence type="ECO:0000259" key="2">
    <source>
        <dbReference type="PROSITE" id="PS51898"/>
    </source>
</evidence>
<dbReference type="PROSITE" id="PS51898">
    <property type="entry name" value="TYR_RECOMBINASE"/>
    <property type="match status" value="1"/>
</dbReference>
<dbReference type="PANTHER" id="PTHR30349:SF41">
    <property type="entry name" value="INTEGRASE_RECOMBINASE PROTEIN MJ0367-RELATED"/>
    <property type="match status" value="1"/>
</dbReference>
<evidence type="ECO:0000313" key="3">
    <source>
        <dbReference type="EMBL" id="QWE36189.1"/>
    </source>
</evidence>
<geneLocation type="plastid" evidence="3"/>
<reference evidence="3" key="1">
    <citation type="submission" date="2020-11" db="EMBL/GenBank/DDBJ databases">
        <authorList>
            <person name="Qian X."/>
        </authorList>
    </citation>
    <scope>NUCLEOTIDE SEQUENCE</scope>
    <source>
        <strain evidence="3">269-2_chl</strain>
    </source>
</reference>
<dbReference type="InterPro" id="IPR002104">
    <property type="entry name" value="Integrase_catalytic"/>
</dbReference>
<protein>
    <recommendedName>
        <fullName evidence="2">Tyr recombinase domain-containing protein</fullName>
    </recommendedName>
</protein>
<name>A0A8E8P921_9CHLO</name>